<accession>A0A4S2M6K3</accession>
<sequence>VGFLQAARMCALQCGFKSAHSDHAPPSFLDLGGTQTYEVNWSRQDNHIKVRLGTEK</sequence>
<evidence type="ECO:0000313" key="2">
    <source>
        <dbReference type="Proteomes" id="UP000308267"/>
    </source>
</evidence>
<keyword evidence="2" id="KW-1185">Reference proteome</keyword>
<evidence type="ECO:0000313" key="1">
    <source>
        <dbReference type="EMBL" id="TGZ71972.1"/>
    </source>
</evidence>
<proteinExistence type="predicted"/>
<dbReference type="AlphaFoldDB" id="A0A4S2M6K3"/>
<comment type="caution">
    <text evidence="1">The sequence shown here is derived from an EMBL/GenBank/DDBJ whole genome shotgun (WGS) entry which is preliminary data.</text>
</comment>
<reference evidence="1 2" key="1">
    <citation type="journal article" date="2019" name="BMC Genomics">
        <title>New insights from Opisthorchis felineus genome: update on genomics of the epidemiologically important liver flukes.</title>
        <authorList>
            <person name="Ershov N.I."/>
            <person name="Mordvinov V.A."/>
            <person name="Prokhortchouk E.B."/>
            <person name="Pakharukova M.Y."/>
            <person name="Gunbin K.V."/>
            <person name="Ustyantsev K."/>
            <person name="Genaev M.A."/>
            <person name="Blinov A.G."/>
            <person name="Mazur A."/>
            <person name="Boulygina E."/>
            <person name="Tsygankova S."/>
            <person name="Khrameeva E."/>
            <person name="Chekanov N."/>
            <person name="Fan G."/>
            <person name="Xiao A."/>
            <person name="Zhang H."/>
            <person name="Xu X."/>
            <person name="Yang H."/>
            <person name="Solovyev V."/>
            <person name="Lee S.M."/>
            <person name="Liu X."/>
            <person name="Afonnikov D.A."/>
            <person name="Skryabin K.G."/>
        </authorList>
    </citation>
    <scope>NUCLEOTIDE SEQUENCE [LARGE SCALE GENOMIC DNA]</scope>
    <source>
        <strain evidence="1">AK-0245</strain>
        <tissue evidence="1">Whole organism</tissue>
    </source>
</reference>
<organism evidence="1 2">
    <name type="scientific">Opisthorchis felineus</name>
    <dbReference type="NCBI Taxonomy" id="147828"/>
    <lineage>
        <taxon>Eukaryota</taxon>
        <taxon>Metazoa</taxon>
        <taxon>Spiralia</taxon>
        <taxon>Lophotrochozoa</taxon>
        <taxon>Platyhelminthes</taxon>
        <taxon>Trematoda</taxon>
        <taxon>Digenea</taxon>
        <taxon>Opisthorchiida</taxon>
        <taxon>Opisthorchiata</taxon>
        <taxon>Opisthorchiidae</taxon>
        <taxon>Opisthorchis</taxon>
    </lineage>
</organism>
<protein>
    <submittedName>
        <fullName evidence="1">Uncharacterized protein</fullName>
    </submittedName>
</protein>
<name>A0A4S2M6K3_OPIFE</name>
<feature type="non-terminal residue" evidence="1">
    <location>
        <position position="1"/>
    </location>
</feature>
<dbReference type="EMBL" id="SJOL01004130">
    <property type="protein sequence ID" value="TGZ71972.1"/>
    <property type="molecule type" value="Genomic_DNA"/>
</dbReference>
<dbReference type="Proteomes" id="UP000308267">
    <property type="component" value="Unassembled WGS sequence"/>
</dbReference>
<gene>
    <name evidence="1" type="ORF">CRM22_002348</name>
</gene>
<feature type="non-terminal residue" evidence="1">
    <location>
        <position position="56"/>
    </location>
</feature>